<reference evidence="3 5" key="2">
    <citation type="journal article" date="2018" name="Syst. Appl. Microbiol.">
        <title>Flavobacterium circumlabens sp. nov. and Flavobacterium cupreum sp. nov., two psychrotrophic species isolated from Antarctic environmental samples.</title>
        <authorList>
            <person name="Kralova S."/>
            <person name="Busse H.J."/>
            <person name="Svec P."/>
            <person name="Maslanova I."/>
            <person name="Stankova E."/>
            <person name="Bartak M."/>
            <person name="Sedlacek I."/>
        </authorList>
    </citation>
    <scope>NUCLEOTIDE SEQUENCE [LARGE SCALE GENOMIC DNA]</scope>
    <source>
        <strain evidence="3 5">CCM 8828</strain>
    </source>
</reference>
<organism evidence="3 5">
    <name type="scientific">Flavobacterium circumlabens</name>
    <dbReference type="NCBI Taxonomy" id="2133765"/>
    <lineage>
        <taxon>Bacteria</taxon>
        <taxon>Pseudomonadati</taxon>
        <taxon>Bacteroidota</taxon>
        <taxon>Flavobacteriia</taxon>
        <taxon>Flavobacteriales</taxon>
        <taxon>Flavobacteriaceae</taxon>
        <taxon>Flavobacterium</taxon>
    </lineage>
</organism>
<evidence type="ECO:0000313" key="5">
    <source>
        <dbReference type="Proteomes" id="UP000298340"/>
    </source>
</evidence>
<evidence type="ECO:0000313" key="3">
    <source>
        <dbReference type="EMBL" id="TEB45804.1"/>
    </source>
</evidence>
<dbReference type="EMBL" id="QWDN01000001">
    <property type="protein sequence ID" value="TEB45804.1"/>
    <property type="molecule type" value="Genomic_DNA"/>
</dbReference>
<reference evidence="2" key="3">
    <citation type="submission" date="2019-03" db="EMBL/GenBank/DDBJ databases">
        <authorList>
            <person name="Whitman W."/>
            <person name="Huntemann M."/>
            <person name="Clum A."/>
            <person name="Pillay M."/>
            <person name="Palaniappan K."/>
            <person name="Varghese N."/>
            <person name="Mikhailova N."/>
            <person name="Stamatis D."/>
            <person name="Reddy T."/>
            <person name="Daum C."/>
            <person name="Shapiro N."/>
            <person name="Ivanova N."/>
            <person name="Kyrpides N."/>
            <person name="Woyke T."/>
        </authorList>
    </citation>
    <scope>NUCLEOTIDE SEQUENCE</scope>
    <source>
        <strain evidence="2">P5626</strain>
    </source>
</reference>
<feature type="region of interest" description="Disordered" evidence="1">
    <location>
        <begin position="136"/>
        <end position="156"/>
    </location>
</feature>
<dbReference type="Proteomes" id="UP000295270">
    <property type="component" value="Unassembled WGS sequence"/>
</dbReference>
<dbReference type="Proteomes" id="UP000298340">
    <property type="component" value="Unassembled WGS sequence"/>
</dbReference>
<dbReference type="EMBL" id="SLWA01000001">
    <property type="protein sequence ID" value="TCN60657.1"/>
    <property type="molecule type" value="Genomic_DNA"/>
</dbReference>
<evidence type="ECO:0008006" key="6">
    <source>
        <dbReference type="Google" id="ProtNLM"/>
    </source>
</evidence>
<dbReference type="Gene3D" id="3.30.1150.10">
    <property type="match status" value="1"/>
</dbReference>
<sequence length="290" mass="32737">MMDKKHKITVPEPCHENWDKMTPKGNGKFCLSCTKTVVDFTTMLPDEIQHYFISNPNKSICDRFKNTQLDTISIQIPSRVLYTQTQYHKMFLLALFIAMGTTLFSCADKEGNKKKINKVEVVDKEETPENHVTVGIALPPKDPSEHTLPPPPPPKVDQVKFVKPVTKDCTKPTKNKVKSSNEGQEEESAFVTGAVMQTNAEFPGGIEAFYNFFGKEFKNPENVNATNNKFRISFAVEKDGSLTYLESAPGMDQTIKKEVIRVLKLCPKWQPGESNGKKIKMQYSLPITLE</sequence>
<evidence type="ECO:0000313" key="4">
    <source>
        <dbReference type="Proteomes" id="UP000295270"/>
    </source>
</evidence>
<dbReference type="RefSeq" id="WP_132031886.1">
    <property type="nucleotide sequence ID" value="NZ_QWDN01000001.1"/>
</dbReference>
<reference evidence="2 4" key="1">
    <citation type="journal article" date="2015" name="Stand. Genomic Sci.">
        <title>Genomic Encyclopedia of Bacterial and Archaeal Type Strains, Phase III: the genomes of soil and plant-associated and newly described type strains.</title>
        <authorList>
            <person name="Whitman W.B."/>
            <person name="Woyke T."/>
            <person name="Klenk H.P."/>
            <person name="Zhou Y."/>
            <person name="Lilburn T.G."/>
            <person name="Beck B.J."/>
            <person name="De Vos P."/>
            <person name="Vandamme P."/>
            <person name="Eisen J.A."/>
            <person name="Garrity G."/>
            <person name="Hugenholtz P."/>
            <person name="Kyrpides N.C."/>
        </authorList>
    </citation>
    <scope>NUCLEOTIDE SEQUENCE [LARGE SCALE GENOMIC DNA]</scope>
    <source>
        <strain evidence="2 4">P5626</strain>
    </source>
</reference>
<evidence type="ECO:0000313" key="2">
    <source>
        <dbReference type="EMBL" id="TCN60657.1"/>
    </source>
</evidence>
<protein>
    <recommendedName>
        <fullName evidence="6">TonB C-terminal domain-containing protein</fullName>
    </recommendedName>
</protein>
<dbReference type="AlphaFoldDB" id="A0A4Y7UHD4"/>
<keyword evidence="4" id="KW-1185">Reference proteome</keyword>
<evidence type="ECO:0000256" key="1">
    <source>
        <dbReference type="SAM" id="MobiDB-lite"/>
    </source>
</evidence>
<name>A0A4Y7UHD4_9FLAO</name>
<proteinExistence type="predicted"/>
<dbReference type="OrthoDB" id="1095452at2"/>
<gene>
    <name evidence="3" type="ORF">D0809_02025</name>
    <name evidence="2" type="ORF">EV142_101229</name>
</gene>
<accession>A0A4Y7UHD4</accession>
<comment type="caution">
    <text evidence="3">The sequence shown here is derived from an EMBL/GenBank/DDBJ whole genome shotgun (WGS) entry which is preliminary data.</text>
</comment>